<gene>
    <name evidence="2" type="ORF">ALO79_06299</name>
</gene>
<protein>
    <recommendedName>
        <fullName evidence="1">NAD(P)-binding domain-containing protein</fullName>
    </recommendedName>
</protein>
<dbReference type="EMBL" id="LJQD01000042">
    <property type="protein sequence ID" value="KPW99758.1"/>
    <property type="molecule type" value="Genomic_DNA"/>
</dbReference>
<dbReference type="Gene3D" id="3.40.50.720">
    <property type="entry name" value="NAD(P)-binding Rossmann-like Domain"/>
    <property type="match status" value="1"/>
</dbReference>
<dbReference type="SUPFAM" id="SSF51735">
    <property type="entry name" value="NAD(P)-binding Rossmann-fold domains"/>
    <property type="match status" value="1"/>
</dbReference>
<feature type="domain" description="NAD(P)-binding" evidence="1">
    <location>
        <begin position="51"/>
        <end position="192"/>
    </location>
</feature>
<evidence type="ECO:0000313" key="3">
    <source>
        <dbReference type="Proteomes" id="UP000050381"/>
    </source>
</evidence>
<comment type="caution">
    <text evidence="2">The sequence shown here is derived from an EMBL/GenBank/DDBJ whole genome shotgun (WGS) entry which is preliminary data.</text>
</comment>
<sequence>MDSTVSDCGCEADSLIALTFLYVLTKGKHHDYAGASFQPDSRNPSMIVVTGATGQLGRIVIEQLLTRVPAGQIIAAVRSPEKANDLSAKGIQVRHADYSQPSTLDSAFAGAEKVLLISSSEVGQRLPQHKAVVDAAKRVGVKLLAYTSVLHADASALGLAREHRETEDYLRASGLPYVLLRNGWYTENYTAGIPGALGHGAVMGCADEGRISSASRLDYAEAAAVLLTSSEDQSGRVYELAGDDSYTLAEFAAELSKQAGKTLPYVNLPQAEFKAALIQAGLPDFVAQLLADSDAAAAKGALFDDSHQLSALIGRPTTRLSATIAQTLQG</sequence>
<reference evidence="2 3" key="1">
    <citation type="submission" date="2015-09" db="EMBL/GenBank/DDBJ databases">
        <title>Genome announcement of multiple Pseudomonas syringae strains.</title>
        <authorList>
            <person name="Thakur S."/>
            <person name="Wang P.W."/>
            <person name="Gong Y."/>
            <person name="Weir B.S."/>
            <person name="Guttman D.S."/>
        </authorList>
    </citation>
    <scope>NUCLEOTIDE SEQUENCE [LARGE SCALE GENOMIC DNA]</scope>
    <source>
        <strain evidence="2 3">ICMP9419</strain>
    </source>
</reference>
<organism evidence="2 3">
    <name type="scientific">Pseudomonas syringae pv. castaneae</name>
    <dbReference type="NCBI Taxonomy" id="264450"/>
    <lineage>
        <taxon>Bacteria</taxon>
        <taxon>Pseudomonadati</taxon>
        <taxon>Pseudomonadota</taxon>
        <taxon>Gammaproteobacteria</taxon>
        <taxon>Pseudomonadales</taxon>
        <taxon>Pseudomonadaceae</taxon>
        <taxon>Pseudomonas</taxon>
        <taxon>Pseudomonas syringae</taxon>
    </lineage>
</organism>
<accession>A0A0N8R744</accession>
<name>A0A0N8R744_PSESX</name>
<evidence type="ECO:0000313" key="2">
    <source>
        <dbReference type="EMBL" id="KPW99758.1"/>
    </source>
</evidence>
<dbReference type="Proteomes" id="UP000050381">
    <property type="component" value="Unassembled WGS sequence"/>
</dbReference>
<dbReference type="InterPro" id="IPR016040">
    <property type="entry name" value="NAD(P)-bd_dom"/>
</dbReference>
<evidence type="ECO:0000259" key="1">
    <source>
        <dbReference type="Pfam" id="PF13460"/>
    </source>
</evidence>
<dbReference type="AlphaFoldDB" id="A0A0N8R744"/>
<dbReference type="InterPro" id="IPR036291">
    <property type="entry name" value="NAD(P)-bd_dom_sf"/>
</dbReference>
<dbReference type="PANTHER" id="PTHR47129">
    <property type="entry name" value="QUINONE OXIDOREDUCTASE 2"/>
    <property type="match status" value="1"/>
</dbReference>
<dbReference type="PANTHER" id="PTHR47129:SF1">
    <property type="entry name" value="NMRA-LIKE DOMAIN-CONTAINING PROTEIN"/>
    <property type="match status" value="1"/>
</dbReference>
<dbReference type="Gene3D" id="3.90.25.10">
    <property type="entry name" value="UDP-galactose 4-epimerase, domain 1"/>
    <property type="match status" value="1"/>
</dbReference>
<dbReference type="CDD" id="cd05269">
    <property type="entry name" value="TMR_SDR_a"/>
    <property type="match status" value="1"/>
</dbReference>
<dbReference type="Pfam" id="PF13460">
    <property type="entry name" value="NAD_binding_10"/>
    <property type="match status" value="1"/>
</dbReference>
<dbReference type="InterPro" id="IPR052718">
    <property type="entry name" value="NmrA-type_oxidoreductase"/>
</dbReference>
<dbReference type="PATRIC" id="fig|264450.4.peg.4694"/>
<proteinExistence type="predicted"/>